<evidence type="ECO:0000313" key="4">
    <source>
        <dbReference type="RefSeq" id="XP_048140267.1"/>
    </source>
</evidence>
<accession>A0ABM3HUI4</accession>
<dbReference type="Pfam" id="PF19259">
    <property type="entry name" value="Ty3_capsid"/>
    <property type="match status" value="1"/>
</dbReference>
<feature type="domain" description="Ty3 transposon capsid-like protein" evidence="2">
    <location>
        <begin position="7"/>
        <end position="168"/>
    </location>
</feature>
<dbReference type="GeneID" id="125316296"/>
<dbReference type="PANTHER" id="PTHR24559:SF444">
    <property type="entry name" value="REVERSE TRANSCRIPTASE DOMAIN-CONTAINING PROTEIN"/>
    <property type="match status" value="1"/>
</dbReference>
<gene>
    <name evidence="4" type="primary">LOC125316296</name>
</gene>
<dbReference type="InterPro" id="IPR053134">
    <property type="entry name" value="RNA-dir_DNA_polymerase"/>
</dbReference>
<dbReference type="InterPro" id="IPR000477">
    <property type="entry name" value="RT_dom"/>
</dbReference>
<keyword evidence="3" id="KW-1185">Reference proteome</keyword>
<evidence type="ECO:0000259" key="2">
    <source>
        <dbReference type="Pfam" id="PF19259"/>
    </source>
</evidence>
<sequence length="512" mass="59495">MSQLVEQFLKLKPARFDGAGDPEMAPRWIEKLEKAFEVLGCIDEEKVILVAYQLECTADDWWKATRGGVFPEGTTLNWTTFIAAFFEKYFSETAQERKLVEFQRLHRNQPMIDQYEAEFARLLRYAPRMVENPINKARRFQDGLRPDLRSRMIALNLRTYNEMYERGQMIERDMKERAAASGLRFTPVRDNRQFGKRQMGSNRCFVPPVRKNIGRPAHQSNWNCHLCGRRHGSGPCPSQTDACFKCGRLGHQARNYPIQAPGLRFKGNDPSMDRQRELLCRITRIGRQLKDESMLWHVSGRKMRPAWSQVRGCQAYLAAVVDPIIEETKLEDIAVVREFPDVFPQELPRLPLEREIEFVIELAPGTEPISKAPYRMSLSELKELKVQMEELVDKGFTRPSASPWGAPVLFVRKKDGSMRLCIDYKQLNQVTVKNKYPLPRIDDLFDQLRGATVFSKINLRTGYNQSRIKKEDIPKSAFRIRYGHYEFTIIPFGLTNTPAAFMDPMHRVFKVY</sequence>
<reference evidence="4" key="1">
    <citation type="submission" date="2025-08" db="UniProtKB">
        <authorList>
            <consortium name="RefSeq"/>
        </authorList>
    </citation>
    <scope>IDENTIFICATION</scope>
    <source>
        <tissue evidence="4">Leaf</tissue>
    </source>
</reference>
<dbReference type="InterPro" id="IPR043502">
    <property type="entry name" value="DNA/RNA_pol_sf"/>
</dbReference>
<protein>
    <submittedName>
        <fullName evidence="4">Uncharacterized protein LOC125316296</fullName>
    </submittedName>
</protein>
<feature type="domain" description="Reverse transcriptase" evidence="1">
    <location>
        <begin position="411"/>
        <end position="510"/>
    </location>
</feature>
<dbReference type="Gene3D" id="3.10.10.10">
    <property type="entry name" value="HIV Type 1 Reverse Transcriptase, subunit A, domain 1"/>
    <property type="match status" value="1"/>
</dbReference>
<dbReference type="RefSeq" id="XP_048140267.1">
    <property type="nucleotide sequence ID" value="XM_048284310.1"/>
</dbReference>
<dbReference type="Proteomes" id="UP000827889">
    <property type="component" value="Chromosome 8"/>
</dbReference>
<proteinExistence type="predicted"/>
<dbReference type="Pfam" id="PF00078">
    <property type="entry name" value="RVT_1"/>
    <property type="match status" value="1"/>
</dbReference>
<dbReference type="SUPFAM" id="SSF56672">
    <property type="entry name" value="DNA/RNA polymerases"/>
    <property type="match status" value="1"/>
</dbReference>
<dbReference type="PANTHER" id="PTHR24559">
    <property type="entry name" value="TRANSPOSON TY3-I GAG-POL POLYPROTEIN"/>
    <property type="match status" value="1"/>
</dbReference>
<name>A0ABM3HUI4_9MYRT</name>
<evidence type="ECO:0000313" key="3">
    <source>
        <dbReference type="Proteomes" id="UP000827889"/>
    </source>
</evidence>
<dbReference type="CDD" id="cd01647">
    <property type="entry name" value="RT_LTR"/>
    <property type="match status" value="1"/>
</dbReference>
<organism evidence="3 4">
    <name type="scientific">Rhodamnia argentea</name>
    <dbReference type="NCBI Taxonomy" id="178133"/>
    <lineage>
        <taxon>Eukaryota</taxon>
        <taxon>Viridiplantae</taxon>
        <taxon>Streptophyta</taxon>
        <taxon>Embryophyta</taxon>
        <taxon>Tracheophyta</taxon>
        <taxon>Spermatophyta</taxon>
        <taxon>Magnoliopsida</taxon>
        <taxon>eudicotyledons</taxon>
        <taxon>Gunneridae</taxon>
        <taxon>Pentapetalae</taxon>
        <taxon>rosids</taxon>
        <taxon>malvids</taxon>
        <taxon>Myrtales</taxon>
        <taxon>Myrtaceae</taxon>
        <taxon>Myrtoideae</taxon>
        <taxon>Myrteae</taxon>
        <taxon>Australasian group</taxon>
        <taxon>Rhodamnia</taxon>
    </lineage>
</organism>
<evidence type="ECO:0000259" key="1">
    <source>
        <dbReference type="Pfam" id="PF00078"/>
    </source>
</evidence>
<dbReference type="InterPro" id="IPR045358">
    <property type="entry name" value="Ty3_capsid"/>
</dbReference>